<keyword evidence="3" id="KW-0732">Signal</keyword>
<proteinExistence type="predicted"/>
<evidence type="ECO:0000313" key="5">
    <source>
        <dbReference type="Proteomes" id="UP001498421"/>
    </source>
</evidence>
<sequence length="273" mass="28995">MRFSSALLFAGSALAKSVSLHECLVNNSQDLATFADCGHQGALAKCLTQLQGFREDDVRACYTSVGCSAADADAEARFALNRCHEMASMGDLKKRFRGAEMLPRADATPTADTTKSAGSSKRTGSKTGSIYSGTDCFTTGKKSTTECPMTTSDGHARTVTCFPTEVTTSSCASTLICTTDSANNDICMDLHHMDIGGIIISIIFAAALVIGAALLTWACCKDRKEQKRMVAKAEATALVRAATKKQRAAQRAPLIRNASGNSSPNPFQDQNRL</sequence>
<feature type="compositionally biased region" description="Polar residues" evidence="1">
    <location>
        <begin position="258"/>
        <end position="273"/>
    </location>
</feature>
<dbReference type="Proteomes" id="UP001498421">
    <property type="component" value="Unassembled WGS sequence"/>
</dbReference>
<keyword evidence="2" id="KW-0812">Transmembrane</keyword>
<feature type="signal peptide" evidence="3">
    <location>
        <begin position="1"/>
        <end position="15"/>
    </location>
</feature>
<reference evidence="4 5" key="1">
    <citation type="journal article" date="2025" name="Microbiol. Resour. Announc.">
        <title>Draft genome sequences for Neonectria magnoliae and Neonectria punicea, canker pathogens of Liriodendron tulipifera and Acer saccharum in West Virginia.</title>
        <authorList>
            <person name="Petronek H.M."/>
            <person name="Kasson M.T."/>
            <person name="Metheny A.M."/>
            <person name="Stauder C.M."/>
            <person name="Lovett B."/>
            <person name="Lynch S.C."/>
            <person name="Garnas J.R."/>
            <person name="Kasson L.R."/>
            <person name="Stajich J.E."/>
        </authorList>
    </citation>
    <scope>NUCLEOTIDE SEQUENCE [LARGE SCALE GENOMIC DNA]</scope>
    <source>
        <strain evidence="4 5">NRRL 64651</strain>
    </source>
</reference>
<comment type="caution">
    <text evidence="4">The sequence shown here is derived from an EMBL/GenBank/DDBJ whole genome shotgun (WGS) entry which is preliminary data.</text>
</comment>
<keyword evidence="2" id="KW-0472">Membrane</keyword>
<keyword evidence="5" id="KW-1185">Reference proteome</keyword>
<feature type="region of interest" description="Disordered" evidence="1">
    <location>
        <begin position="103"/>
        <end position="126"/>
    </location>
</feature>
<gene>
    <name evidence="4" type="ORF">QQZ08_004152</name>
</gene>
<keyword evidence="2" id="KW-1133">Transmembrane helix</keyword>
<feature type="compositionally biased region" description="Low complexity" evidence="1">
    <location>
        <begin position="105"/>
        <end position="126"/>
    </location>
</feature>
<evidence type="ECO:0000256" key="1">
    <source>
        <dbReference type="SAM" id="MobiDB-lite"/>
    </source>
</evidence>
<feature type="transmembrane region" description="Helical" evidence="2">
    <location>
        <begin position="195"/>
        <end position="219"/>
    </location>
</feature>
<evidence type="ECO:0000313" key="4">
    <source>
        <dbReference type="EMBL" id="KAK7429340.1"/>
    </source>
</evidence>
<protein>
    <submittedName>
        <fullName evidence="4">Uncharacterized protein</fullName>
    </submittedName>
</protein>
<organism evidence="4 5">
    <name type="scientific">Neonectria magnoliae</name>
    <dbReference type="NCBI Taxonomy" id="2732573"/>
    <lineage>
        <taxon>Eukaryota</taxon>
        <taxon>Fungi</taxon>
        <taxon>Dikarya</taxon>
        <taxon>Ascomycota</taxon>
        <taxon>Pezizomycotina</taxon>
        <taxon>Sordariomycetes</taxon>
        <taxon>Hypocreomycetidae</taxon>
        <taxon>Hypocreales</taxon>
        <taxon>Nectriaceae</taxon>
        <taxon>Neonectria</taxon>
    </lineage>
</organism>
<name>A0ABR1I796_9HYPO</name>
<dbReference type="EMBL" id="JAZAVK010000030">
    <property type="protein sequence ID" value="KAK7429340.1"/>
    <property type="molecule type" value="Genomic_DNA"/>
</dbReference>
<feature type="region of interest" description="Disordered" evidence="1">
    <location>
        <begin position="248"/>
        <end position="273"/>
    </location>
</feature>
<evidence type="ECO:0000256" key="2">
    <source>
        <dbReference type="SAM" id="Phobius"/>
    </source>
</evidence>
<evidence type="ECO:0000256" key="3">
    <source>
        <dbReference type="SAM" id="SignalP"/>
    </source>
</evidence>
<accession>A0ABR1I796</accession>
<feature type="chain" id="PRO_5045363450" evidence="3">
    <location>
        <begin position="16"/>
        <end position="273"/>
    </location>
</feature>